<evidence type="ECO:0000256" key="7">
    <source>
        <dbReference type="ARBA" id="ARBA00023014"/>
    </source>
</evidence>
<dbReference type="InterPro" id="IPR017927">
    <property type="entry name" value="FAD-bd_FR_type"/>
</dbReference>
<evidence type="ECO:0000313" key="11">
    <source>
        <dbReference type="Proteomes" id="UP001500683"/>
    </source>
</evidence>
<keyword evidence="11" id="KW-1185">Reference proteome</keyword>
<dbReference type="InterPro" id="IPR054582">
    <property type="entry name" value="DmmA-like_N"/>
</dbReference>
<dbReference type="Proteomes" id="UP001500683">
    <property type="component" value="Unassembled WGS sequence"/>
</dbReference>
<comment type="caution">
    <text evidence="10">The sequence shown here is derived from an EMBL/GenBank/DDBJ whole genome shotgun (WGS) entry which is preliminary data.</text>
</comment>
<keyword evidence="6" id="KW-0408">Iron</keyword>
<dbReference type="InterPro" id="IPR012675">
    <property type="entry name" value="Beta-grasp_dom_sf"/>
</dbReference>
<dbReference type="Gene3D" id="2.40.30.10">
    <property type="entry name" value="Translation factors"/>
    <property type="match status" value="1"/>
</dbReference>
<dbReference type="Pfam" id="PF22290">
    <property type="entry name" value="DmmA-like_N"/>
    <property type="match status" value="1"/>
</dbReference>
<evidence type="ECO:0000259" key="9">
    <source>
        <dbReference type="PROSITE" id="PS51384"/>
    </source>
</evidence>
<dbReference type="SUPFAM" id="SSF63380">
    <property type="entry name" value="Riboflavin synthase domain-like"/>
    <property type="match status" value="1"/>
</dbReference>
<dbReference type="InterPro" id="IPR017938">
    <property type="entry name" value="Riboflavin_synthase-like_b-brl"/>
</dbReference>
<dbReference type="Gene3D" id="3.40.50.80">
    <property type="entry name" value="Nucleotide-binding domain of ferredoxin-NADP reductase (FNR) module"/>
    <property type="match status" value="1"/>
</dbReference>
<protein>
    <submittedName>
        <fullName evidence="10">PDR/VanB family oxidoreductase</fullName>
    </submittedName>
</protein>
<evidence type="ECO:0000256" key="3">
    <source>
        <dbReference type="ARBA" id="ARBA00022714"/>
    </source>
</evidence>
<dbReference type="Pfam" id="PF00111">
    <property type="entry name" value="Fer2"/>
    <property type="match status" value="1"/>
</dbReference>
<dbReference type="PRINTS" id="PR00409">
    <property type="entry name" value="PHDIOXRDTASE"/>
</dbReference>
<dbReference type="EMBL" id="BAAAZG010000053">
    <property type="protein sequence ID" value="GAA4095865.1"/>
    <property type="molecule type" value="Genomic_DNA"/>
</dbReference>
<keyword evidence="7" id="KW-0411">Iron-sulfur</keyword>
<evidence type="ECO:0000256" key="2">
    <source>
        <dbReference type="ARBA" id="ARBA00022630"/>
    </source>
</evidence>
<dbReference type="InterPro" id="IPR039261">
    <property type="entry name" value="FNR_nucleotide-bd"/>
</dbReference>
<dbReference type="CDD" id="cd00207">
    <property type="entry name" value="fer2"/>
    <property type="match status" value="1"/>
</dbReference>
<evidence type="ECO:0000256" key="6">
    <source>
        <dbReference type="ARBA" id="ARBA00023004"/>
    </source>
</evidence>
<keyword evidence="2" id="KW-0285">Flavoprotein</keyword>
<dbReference type="SUPFAM" id="SSF54292">
    <property type="entry name" value="2Fe-2S ferredoxin-like"/>
    <property type="match status" value="1"/>
</dbReference>
<dbReference type="SUPFAM" id="SSF52343">
    <property type="entry name" value="Ferredoxin reductase-like, C-terminal NADP-linked domain"/>
    <property type="match status" value="1"/>
</dbReference>
<sequence length="312" mass="33185">MTTMTLVVREAGTAAAGIRTLTLARPDGGVLPPYVPGSHLVVECGGERRNAYSLTGSGAASAAYRISVRCDPGGRGGSRWMHRLPVGATVRVSAPRSAFPPVATARRHLLIAGGIGVTPLLSHARAAAAWDRPFRMLYAYRPGCGAHVEELRELCGDRLGEFHGRRAFLRAVRRELGRQPLGTHLYVCGPGGLIDAVCEAARDLGWPAERVHAERFSADDLDPGRPFTARLARSGRAIPVPAGVSLLEALEKAGVAVASMCRQGVCGECRVGVRAGRPEHRDLFLTPAERAAGDAVMCCVSRSLDETLELDL</sequence>
<evidence type="ECO:0000256" key="1">
    <source>
        <dbReference type="ARBA" id="ARBA00001974"/>
    </source>
</evidence>
<dbReference type="PROSITE" id="PS51384">
    <property type="entry name" value="FAD_FR"/>
    <property type="match status" value="1"/>
</dbReference>
<organism evidence="10 11">
    <name type="scientific">Actinomadura miaoliensis</name>
    <dbReference type="NCBI Taxonomy" id="430685"/>
    <lineage>
        <taxon>Bacteria</taxon>
        <taxon>Bacillati</taxon>
        <taxon>Actinomycetota</taxon>
        <taxon>Actinomycetes</taxon>
        <taxon>Streptosporangiales</taxon>
        <taxon>Thermomonosporaceae</taxon>
        <taxon>Actinomadura</taxon>
    </lineage>
</organism>
<comment type="cofactor">
    <cofactor evidence="1">
        <name>FAD</name>
        <dbReference type="ChEBI" id="CHEBI:57692"/>
    </cofactor>
</comment>
<dbReference type="InterPro" id="IPR001041">
    <property type="entry name" value="2Fe-2S_ferredoxin-type"/>
</dbReference>
<feature type="domain" description="FAD-binding FR-type" evidence="9">
    <location>
        <begin position="1"/>
        <end position="102"/>
    </location>
</feature>
<dbReference type="CDD" id="cd06185">
    <property type="entry name" value="PDR_like"/>
    <property type="match status" value="1"/>
</dbReference>
<gene>
    <name evidence="10" type="ORF">GCM10022214_68990</name>
</gene>
<evidence type="ECO:0000256" key="5">
    <source>
        <dbReference type="ARBA" id="ARBA00023002"/>
    </source>
</evidence>
<dbReference type="PANTHER" id="PTHR47354">
    <property type="entry name" value="NADH OXIDOREDUCTASE HCR"/>
    <property type="match status" value="1"/>
</dbReference>
<keyword evidence="5" id="KW-0560">Oxidoreductase</keyword>
<dbReference type="PANTHER" id="PTHR47354:SF1">
    <property type="entry name" value="CARNITINE MONOOXYGENASE REDUCTASE SUBUNIT"/>
    <property type="match status" value="1"/>
</dbReference>
<evidence type="ECO:0000256" key="4">
    <source>
        <dbReference type="ARBA" id="ARBA00022723"/>
    </source>
</evidence>
<dbReference type="PROSITE" id="PS51085">
    <property type="entry name" value="2FE2S_FER_2"/>
    <property type="match status" value="1"/>
</dbReference>
<dbReference type="Gene3D" id="3.10.20.30">
    <property type="match status" value="1"/>
</dbReference>
<name>A0ABP7WTD6_9ACTN</name>
<dbReference type="InterPro" id="IPR050415">
    <property type="entry name" value="MRET"/>
</dbReference>
<keyword evidence="3" id="KW-0001">2Fe-2S</keyword>
<dbReference type="InterPro" id="IPR036010">
    <property type="entry name" value="2Fe-2S_ferredoxin-like_sf"/>
</dbReference>
<proteinExistence type="predicted"/>
<reference evidence="11" key="1">
    <citation type="journal article" date="2019" name="Int. J. Syst. Evol. Microbiol.">
        <title>The Global Catalogue of Microorganisms (GCM) 10K type strain sequencing project: providing services to taxonomists for standard genome sequencing and annotation.</title>
        <authorList>
            <consortium name="The Broad Institute Genomics Platform"/>
            <consortium name="The Broad Institute Genome Sequencing Center for Infectious Disease"/>
            <person name="Wu L."/>
            <person name="Ma J."/>
        </authorList>
    </citation>
    <scope>NUCLEOTIDE SEQUENCE [LARGE SCALE GENOMIC DNA]</scope>
    <source>
        <strain evidence="11">JCM 16702</strain>
    </source>
</reference>
<evidence type="ECO:0000259" key="8">
    <source>
        <dbReference type="PROSITE" id="PS51085"/>
    </source>
</evidence>
<evidence type="ECO:0000313" key="10">
    <source>
        <dbReference type="EMBL" id="GAA4095865.1"/>
    </source>
</evidence>
<feature type="domain" description="2Fe-2S ferredoxin-type" evidence="8">
    <location>
        <begin position="227"/>
        <end position="312"/>
    </location>
</feature>
<accession>A0ABP7WTD6</accession>
<keyword evidence="4" id="KW-0479">Metal-binding</keyword>